<gene>
    <name evidence="1" type="ORF">JTE90_021514</name>
</gene>
<protein>
    <submittedName>
        <fullName evidence="1">Uncharacterized protein</fullName>
    </submittedName>
</protein>
<evidence type="ECO:0000313" key="2">
    <source>
        <dbReference type="Proteomes" id="UP000827092"/>
    </source>
</evidence>
<proteinExistence type="predicted"/>
<dbReference type="AlphaFoldDB" id="A0AAV6VQV0"/>
<comment type="caution">
    <text evidence="1">The sequence shown here is derived from an EMBL/GenBank/DDBJ whole genome shotgun (WGS) entry which is preliminary data.</text>
</comment>
<dbReference type="Proteomes" id="UP000827092">
    <property type="component" value="Unassembled WGS sequence"/>
</dbReference>
<sequence>MAMRKVFSLRSKTLKGHVRWLKRLADFVGSQEHMCASVEVWVDEHFGISMAGSRCRSDVGEVFPMRSSTS</sequence>
<reference evidence="1 2" key="1">
    <citation type="journal article" date="2022" name="Nat. Ecol. Evol.">
        <title>A masculinizing supergene underlies an exaggerated male reproductive morph in a spider.</title>
        <authorList>
            <person name="Hendrickx F."/>
            <person name="De Corte Z."/>
            <person name="Sonet G."/>
            <person name="Van Belleghem S.M."/>
            <person name="Kostlbacher S."/>
            <person name="Vangestel C."/>
        </authorList>
    </citation>
    <scope>NUCLEOTIDE SEQUENCE [LARGE SCALE GENOMIC DNA]</scope>
    <source>
        <strain evidence="1">W744_W776</strain>
    </source>
</reference>
<organism evidence="1 2">
    <name type="scientific">Oedothorax gibbosus</name>
    <dbReference type="NCBI Taxonomy" id="931172"/>
    <lineage>
        <taxon>Eukaryota</taxon>
        <taxon>Metazoa</taxon>
        <taxon>Ecdysozoa</taxon>
        <taxon>Arthropoda</taxon>
        <taxon>Chelicerata</taxon>
        <taxon>Arachnida</taxon>
        <taxon>Araneae</taxon>
        <taxon>Araneomorphae</taxon>
        <taxon>Entelegynae</taxon>
        <taxon>Araneoidea</taxon>
        <taxon>Linyphiidae</taxon>
        <taxon>Erigoninae</taxon>
        <taxon>Oedothorax</taxon>
    </lineage>
</organism>
<name>A0AAV6VQV0_9ARAC</name>
<dbReference type="EMBL" id="JAFNEN010000041">
    <property type="protein sequence ID" value="KAG8198257.1"/>
    <property type="molecule type" value="Genomic_DNA"/>
</dbReference>
<evidence type="ECO:0000313" key="1">
    <source>
        <dbReference type="EMBL" id="KAG8198257.1"/>
    </source>
</evidence>
<accession>A0AAV6VQV0</accession>
<keyword evidence="2" id="KW-1185">Reference proteome</keyword>